<dbReference type="AlphaFoldDB" id="A0A368ZEQ1"/>
<accession>A0A368ZEQ1</accession>
<comment type="caution">
    <text evidence="2">The sequence shown here is derived from an EMBL/GenBank/DDBJ whole genome shotgun (WGS) entry which is preliminary data.</text>
</comment>
<evidence type="ECO:0000259" key="1">
    <source>
        <dbReference type="Pfam" id="PF12969"/>
    </source>
</evidence>
<dbReference type="SUPFAM" id="SSF54001">
    <property type="entry name" value="Cysteine proteinases"/>
    <property type="match status" value="1"/>
</dbReference>
<reference evidence="2 3" key="1">
    <citation type="submission" date="2018-07" db="EMBL/GenBank/DDBJ databases">
        <title>Genomic Encyclopedia of Type Strains, Phase III (KMG-III): the genomes of soil and plant-associated and newly described type strains.</title>
        <authorList>
            <person name="Whitman W."/>
        </authorList>
    </citation>
    <scope>NUCLEOTIDE SEQUENCE [LARGE SCALE GENOMIC DNA]</scope>
    <source>
        <strain evidence="2 3">CECT 7958</strain>
    </source>
</reference>
<dbReference type="EMBL" id="QPJO01000004">
    <property type="protein sequence ID" value="RCW90879.1"/>
    <property type="molecule type" value="Genomic_DNA"/>
</dbReference>
<name>A0A368ZEQ1_9FLAO</name>
<evidence type="ECO:0000313" key="3">
    <source>
        <dbReference type="Proteomes" id="UP000253436"/>
    </source>
</evidence>
<dbReference type="RefSeq" id="WP_114310441.1">
    <property type="nucleotide sequence ID" value="NZ_QPJO01000004.1"/>
</dbReference>
<organism evidence="2 3">
    <name type="scientific">Winogradskyella arenosi</name>
    <dbReference type="NCBI Taxonomy" id="533325"/>
    <lineage>
        <taxon>Bacteria</taxon>
        <taxon>Pseudomonadati</taxon>
        <taxon>Bacteroidota</taxon>
        <taxon>Flavobacteriia</taxon>
        <taxon>Flavobacteriales</taxon>
        <taxon>Flavobacteriaceae</taxon>
        <taxon>Winogradskyella</taxon>
    </lineage>
</organism>
<feature type="domain" description="DUF3857" evidence="1">
    <location>
        <begin position="67"/>
        <end position="197"/>
    </location>
</feature>
<dbReference type="Gene3D" id="3.10.620.30">
    <property type="match status" value="1"/>
</dbReference>
<dbReference type="Gene3D" id="2.60.40.3140">
    <property type="match status" value="1"/>
</dbReference>
<dbReference type="OrthoDB" id="98874at2"/>
<protein>
    <submittedName>
        <fullName evidence="2">Uncharacterized protein DUF3857</fullName>
    </submittedName>
</protein>
<gene>
    <name evidence="2" type="ORF">DFQ08_104279</name>
</gene>
<dbReference type="Gene3D" id="2.60.120.1130">
    <property type="match status" value="1"/>
</dbReference>
<dbReference type="Proteomes" id="UP000253436">
    <property type="component" value="Unassembled WGS sequence"/>
</dbReference>
<proteinExistence type="predicted"/>
<dbReference type="InterPro" id="IPR038765">
    <property type="entry name" value="Papain-like_cys_pep_sf"/>
</dbReference>
<evidence type="ECO:0000313" key="2">
    <source>
        <dbReference type="EMBL" id="RCW90879.1"/>
    </source>
</evidence>
<dbReference type="InterPro" id="IPR024618">
    <property type="entry name" value="DUF3857"/>
</dbReference>
<keyword evidence="3" id="KW-1185">Reference proteome</keyword>
<dbReference type="Pfam" id="PF12969">
    <property type="entry name" value="DUF3857"/>
    <property type="match status" value="1"/>
</dbReference>
<sequence length="648" mass="75576">MKLRLFIVVFFISIIGFSQEYNTAMFVSKSDLELTSYSKDSTANALVIYDYGNSFVDRNTFWLRVQNQRKIKILRPEGIERGQFEVKLYKGKSSEEKIENISATTYNLVNGKIVKSHLSKDAIFKEENENYTLVKFALPQVKVGSVLTVRYETQSKFMSKYQPWYFQGQDPVMYSEYNTSIPGNYEYHVKLVGGIPLDTNDVSLEKSCLEVGRNGYSDCGISKYVMKNIPAYKLEDYTTTELNYISRIEYELSVFRGFDGVVKKIAKTWKNADKELETDEDFGRQISKKSLVKSVLPESISLISDKLTKAKAIYQFVLDNYKWNGKSERYDVSIKTLNKEKVGSTFEINLLLENLLNIEGIKAYPILISTRQNGLITKIYPVLSDFNYVILKITIDEKSYYLDATDPYLVFGELPFRTLNQYGRLIDFDNGSYWEDIIVNDNSIKSHSIELFSYQDDHFTGRINSNSQGYYSYSKKKQFEENSITYKENSINNYTDIKIIDHNVNDYDKTKSEFNETLNFSLEPEIIGNKIYLNPFILKFFNKNPFQLQERTYPIDFGYKSIFMYKVKIDLNDNLKIVEMPSSVNYALPNNGGRILFNTNMKDEVLTLYFKIQFNRPIYLPEYYPYLKQFMDKVVKLQNNTVIVLENQ</sequence>